<organism evidence="1 2">
    <name type="scientific">Bacillus phage Carmen17</name>
    <dbReference type="NCBI Taxonomy" id="2072797"/>
    <lineage>
        <taxon>Viruses</taxon>
        <taxon>Duplodnaviria</taxon>
        <taxon>Heunggongvirae</taxon>
        <taxon>Uroviricota</taxon>
        <taxon>Caudoviricetes</taxon>
        <taxon>Gutmannvirinae</taxon>
        <taxon>Carmenvirus</taxon>
        <taxon>Carmenvirus carmen17</taxon>
    </lineage>
</organism>
<reference evidence="1 2" key="2">
    <citation type="journal article" date="2019" name="Microbiol. Resour. Announc.">
        <title>Complete Genome Sequences of Bacillus Bacteriophages Wes44 and Carmen17.</title>
        <authorList>
            <person name="Alder H."/>
            <person name="Himelright M."/>
            <person name="Eisemann E."/>
            <person name="Temple L."/>
        </authorList>
    </citation>
    <scope>NUCLEOTIDE SEQUENCE [LARGE SCALE GENOMIC DNA]</scope>
</reference>
<reference evidence="1 2" key="1">
    <citation type="submission" date="2018-01" db="EMBL/GenBank/DDBJ databases">
        <title>Complete Genome of Bacillus phages Carmen17.</title>
        <authorList>
            <person name="Himelright M.J."/>
            <person name="Eisemann E.C."/>
            <person name="Alder H.M."/>
            <person name="Clem A.M."/>
            <person name="Temple L."/>
        </authorList>
    </citation>
    <scope>NUCLEOTIDE SEQUENCE [LARGE SCALE GENOMIC DNA]</scope>
</reference>
<sequence length="295" mass="32390">MANKNNNQSVRSYQKEFKQLLPAVIKKQTYFSDFFGGIEALDGVQQNDIAFYVKTSDIPVVVGTAYNKDPNVGFGTGTGKSTRFGPRQEIIYTDMAVPYDWEYTWHEGIDRWTVNNNMEAAMADRIDLQAQAKAFTFDSHYGKFIADNAGKTEALKSFSEADVLALFNTLSAYYINIEAIGRKVAKVTPELYNVIVDHRLTTTEKASGANVDSNTIYKFKGFEIHEVPASKLGANAALVYIPGIGKSFTGITTARTIESEDFDGVAFQGAGKAGEFILDDNKPAVVKVTAPVVTP</sequence>
<dbReference type="Proteomes" id="UP000241941">
    <property type="component" value="Segment"/>
</dbReference>
<accession>A0A2I7QIQ0</accession>
<evidence type="ECO:0000313" key="1">
    <source>
        <dbReference type="EMBL" id="AUR81272.1"/>
    </source>
</evidence>
<dbReference type="KEGG" id="vg:55607527"/>
<proteinExistence type="predicted"/>
<dbReference type="GeneID" id="55607527"/>
<name>A0A2I7QIQ0_9CAUD</name>
<keyword evidence="2" id="KW-1185">Reference proteome</keyword>
<protein>
    <submittedName>
        <fullName evidence="1">Major capsid protein</fullName>
    </submittedName>
</protein>
<evidence type="ECO:0000313" key="2">
    <source>
        <dbReference type="Proteomes" id="UP000241941"/>
    </source>
</evidence>
<dbReference type="RefSeq" id="YP_009837345.1">
    <property type="nucleotide sequence ID" value="NC_048698.1"/>
</dbReference>
<dbReference type="EMBL" id="MG784342">
    <property type="protein sequence ID" value="AUR81272.1"/>
    <property type="molecule type" value="Genomic_DNA"/>
</dbReference>